<protein>
    <submittedName>
        <fullName evidence="2">Uncharacterized protein</fullName>
    </submittedName>
</protein>
<keyword evidence="3" id="KW-1185">Reference proteome</keyword>
<keyword evidence="1" id="KW-0732">Signal</keyword>
<dbReference type="Proteomes" id="UP000822688">
    <property type="component" value="Chromosome 4"/>
</dbReference>
<comment type="caution">
    <text evidence="2">The sequence shown here is derived from an EMBL/GenBank/DDBJ whole genome shotgun (WGS) entry which is preliminary data.</text>
</comment>
<sequence length="60" mass="7071">MAFAASLSFLIWIYPLIPTRVRVENVSTHKRRYKMQVHCKLLTQSTILNLALSKYYKLLT</sequence>
<reference evidence="2" key="1">
    <citation type="submission" date="2020-06" db="EMBL/GenBank/DDBJ databases">
        <title>WGS assembly of Ceratodon purpureus strain R40.</title>
        <authorList>
            <person name="Carey S.B."/>
            <person name="Jenkins J."/>
            <person name="Shu S."/>
            <person name="Lovell J.T."/>
            <person name="Sreedasyam A."/>
            <person name="Maumus F."/>
            <person name="Tiley G.P."/>
            <person name="Fernandez-Pozo N."/>
            <person name="Barry K."/>
            <person name="Chen C."/>
            <person name="Wang M."/>
            <person name="Lipzen A."/>
            <person name="Daum C."/>
            <person name="Saski C.A."/>
            <person name="Payton A.C."/>
            <person name="Mcbreen J.C."/>
            <person name="Conrad R.E."/>
            <person name="Kollar L.M."/>
            <person name="Olsson S."/>
            <person name="Huttunen S."/>
            <person name="Landis J.B."/>
            <person name="Wickett N.J."/>
            <person name="Johnson M.G."/>
            <person name="Rensing S.A."/>
            <person name="Grimwood J."/>
            <person name="Schmutz J."/>
            <person name="Mcdaniel S.F."/>
        </authorList>
    </citation>
    <scope>NUCLEOTIDE SEQUENCE</scope>
    <source>
        <strain evidence="2">R40</strain>
    </source>
</reference>
<feature type="chain" id="PRO_5035809754" evidence="1">
    <location>
        <begin position="24"/>
        <end position="60"/>
    </location>
</feature>
<accession>A0A8T0IC58</accession>
<evidence type="ECO:0000313" key="2">
    <source>
        <dbReference type="EMBL" id="KAG0580527.1"/>
    </source>
</evidence>
<evidence type="ECO:0000313" key="3">
    <source>
        <dbReference type="Proteomes" id="UP000822688"/>
    </source>
</evidence>
<proteinExistence type="predicted"/>
<organism evidence="2 3">
    <name type="scientific">Ceratodon purpureus</name>
    <name type="common">Fire moss</name>
    <name type="synonym">Dicranum purpureum</name>
    <dbReference type="NCBI Taxonomy" id="3225"/>
    <lineage>
        <taxon>Eukaryota</taxon>
        <taxon>Viridiplantae</taxon>
        <taxon>Streptophyta</taxon>
        <taxon>Embryophyta</taxon>
        <taxon>Bryophyta</taxon>
        <taxon>Bryophytina</taxon>
        <taxon>Bryopsida</taxon>
        <taxon>Dicranidae</taxon>
        <taxon>Pseudoditrichales</taxon>
        <taxon>Ditrichaceae</taxon>
        <taxon>Ceratodon</taxon>
    </lineage>
</organism>
<dbReference type="EMBL" id="CM026424">
    <property type="protein sequence ID" value="KAG0580527.1"/>
    <property type="molecule type" value="Genomic_DNA"/>
</dbReference>
<name>A0A8T0IC58_CERPU</name>
<gene>
    <name evidence="2" type="ORF">KC19_4G179800</name>
</gene>
<dbReference type="AlphaFoldDB" id="A0A8T0IC58"/>
<feature type="signal peptide" evidence="1">
    <location>
        <begin position="1"/>
        <end position="23"/>
    </location>
</feature>
<evidence type="ECO:0000256" key="1">
    <source>
        <dbReference type="SAM" id="SignalP"/>
    </source>
</evidence>